<evidence type="ECO:0000256" key="3">
    <source>
        <dbReference type="ARBA" id="ARBA00004906"/>
    </source>
</evidence>
<protein>
    <submittedName>
        <fullName evidence="7">BTB/POZ domain containing protein</fullName>
    </submittedName>
</protein>
<keyword evidence="4" id="KW-0833">Ubl conjugation pathway</keyword>
<dbReference type="KEGG" id="qsa:O6P43_024150"/>
<organism evidence="7 8">
    <name type="scientific">Quillaja saponaria</name>
    <name type="common">Soap bark tree</name>
    <dbReference type="NCBI Taxonomy" id="32244"/>
    <lineage>
        <taxon>Eukaryota</taxon>
        <taxon>Viridiplantae</taxon>
        <taxon>Streptophyta</taxon>
        <taxon>Embryophyta</taxon>
        <taxon>Tracheophyta</taxon>
        <taxon>Spermatophyta</taxon>
        <taxon>Magnoliopsida</taxon>
        <taxon>eudicotyledons</taxon>
        <taxon>Gunneridae</taxon>
        <taxon>Pentapetalae</taxon>
        <taxon>rosids</taxon>
        <taxon>fabids</taxon>
        <taxon>Fabales</taxon>
        <taxon>Quillajaceae</taxon>
        <taxon>Quillaja</taxon>
    </lineage>
</organism>
<evidence type="ECO:0000313" key="7">
    <source>
        <dbReference type="EMBL" id="KAJ7952270.1"/>
    </source>
</evidence>
<dbReference type="EMBL" id="JARAOO010000010">
    <property type="protein sequence ID" value="KAJ7952270.1"/>
    <property type="molecule type" value="Genomic_DNA"/>
</dbReference>
<dbReference type="InterPro" id="IPR038920">
    <property type="entry name" value="At3g05675-like"/>
</dbReference>
<sequence>MAAATITTTHLKIQNQSSKPRRRKCRETTISASASTTITDPSTPSPTHHRHHREFDAPTIVSPENSWCRPSSKPIPNSPSPPESRCANYIDSPVRSNSDIKSGSEHSSPSDSPSTFKLRFSPGRFSPVMDFTHSSPTTTGSTGNGHSVQESFPSSFSKFNSALTAGLLSPPPLPDKTRSSPTLFEMMASEPDIHHKNKIPSNSVAVLVQKPQIPVQDRQALMMQRISDILAARSPGNLFNDSDSGDIKLTLSSKDGISVSMNVHRHILVAHSRFFAVKLSDRGTKQQRSMMPYIVEIADCDDVEIYIETLRLMYCKDIRKKLMKEDVSRVLGILKVSAAIGFDAGVLSSEVLKRVSTEVTNGTEEGNDNEEVLMKLLHVVLEGKDEKARREMKGLVSKMLRENPSQNDLRKESLYSACDDCLELLRHYFFLAAASDMKDVGQVARQADNLHWILDILIDRQIAEDFLKTWASQSELSEAHSKVPAVHRFEVSRVTARLFVAIGKGQLLASKDARCLLLRTWLVPFYDDFGWMKRASKGLDRHLIEDGLSNTILTLPLAWQQEILLAWFNRFLNSGDDCPNIQRGFEVWWRRAFWKRNEEYDRTRQLRITTATIENS</sequence>
<evidence type="ECO:0000256" key="5">
    <source>
        <dbReference type="SAM" id="MobiDB-lite"/>
    </source>
</evidence>
<dbReference type="PANTHER" id="PTHR31060">
    <property type="entry name" value="OSJNBA0011J08.25 PROTEIN-RELATED"/>
    <property type="match status" value="1"/>
</dbReference>
<dbReference type="Proteomes" id="UP001163823">
    <property type="component" value="Chromosome 10"/>
</dbReference>
<dbReference type="Gene3D" id="3.30.710.10">
    <property type="entry name" value="Potassium Channel Kv1.1, Chain A"/>
    <property type="match status" value="1"/>
</dbReference>
<feature type="domain" description="BTB" evidence="6">
    <location>
        <begin position="245"/>
        <end position="322"/>
    </location>
</feature>
<evidence type="ECO:0000256" key="1">
    <source>
        <dbReference type="ARBA" id="ARBA00002668"/>
    </source>
</evidence>
<dbReference type="PANTHER" id="PTHR31060:SF3">
    <property type="entry name" value="OS04G0579700 PROTEIN"/>
    <property type="match status" value="1"/>
</dbReference>
<dbReference type="Pfam" id="PF25553">
    <property type="entry name" value="BTB-POZ_ANK-like"/>
    <property type="match status" value="1"/>
</dbReference>
<feature type="region of interest" description="Disordered" evidence="5">
    <location>
        <begin position="1"/>
        <end position="150"/>
    </location>
</feature>
<dbReference type="InterPro" id="IPR000210">
    <property type="entry name" value="BTB/POZ_dom"/>
</dbReference>
<feature type="compositionally biased region" description="Polar residues" evidence="5">
    <location>
        <begin position="1"/>
        <end position="18"/>
    </location>
</feature>
<evidence type="ECO:0000259" key="6">
    <source>
        <dbReference type="PROSITE" id="PS50097"/>
    </source>
</evidence>
<proteinExistence type="predicted"/>
<accession>A0AAD7L7T2</accession>
<keyword evidence="8" id="KW-1185">Reference proteome</keyword>
<feature type="compositionally biased region" description="Low complexity" evidence="5">
    <location>
        <begin position="28"/>
        <end position="46"/>
    </location>
</feature>
<dbReference type="AlphaFoldDB" id="A0AAD7L7T2"/>
<gene>
    <name evidence="7" type="ORF">O6P43_024150</name>
</gene>
<evidence type="ECO:0000256" key="2">
    <source>
        <dbReference type="ARBA" id="ARBA00004184"/>
    </source>
</evidence>
<name>A0AAD7L7T2_QUISA</name>
<reference evidence="7" key="1">
    <citation type="journal article" date="2023" name="Science">
        <title>Elucidation of the pathway for biosynthesis of saponin adjuvants from the soapbark tree.</title>
        <authorList>
            <person name="Reed J."/>
            <person name="Orme A."/>
            <person name="El-Demerdash A."/>
            <person name="Owen C."/>
            <person name="Martin L.B.B."/>
            <person name="Misra R.C."/>
            <person name="Kikuchi S."/>
            <person name="Rejzek M."/>
            <person name="Martin A.C."/>
            <person name="Harkess A."/>
            <person name="Leebens-Mack J."/>
            <person name="Louveau T."/>
            <person name="Stephenson M.J."/>
            <person name="Osbourn A."/>
        </authorList>
    </citation>
    <scope>NUCLEOTIDE SEQUENCE</scope>
    <source>
        <strain evidence="7">S10</strain>
    </source>
</reference>
<comment type="subcellular location">
    <subcellularLocation>
        <location evidence="2">Endomembrane system</location>
        <topology evidence="2">Peripheral membrane protein</topology>
    </subcellularLocation>
</comment>
<dbReference type="PROSITE" id="PS50097">
    <property type="entry name" value="BTB"/>
    <property type="match status" value="1"/>
</dbReference>
<comment type="pathway">
    <text evidence="3">Protein modification; protein ubiquitination.</text>
</comment>
<dbReference type="InterPro" id="IPR058039">
    <property type="entry name" value="At3g05675-like_ankyrin"/>
</dbReference>
<evidence type="ECO:0000313" key="8">
    <source>
        <dbReference type="Proteomes" id="UP001163823"/>
    </source>
</evidence>
<dbReference type="InterPro" id="IPR011333">
    <property type="entry name" value="SKP1/BTB/POZ_sf"/>
</dbReference>
<evidence type="ECO:0000256" key="4">
    <source>
        <dbReference type="ARBA" id="ARBA00022786"/>
    </source>
</evidence>
<dbReference type="GO" id="GO:0012505">
    <property type="term" value="C:endomembrane system"/>
    <property type="evidence" value="ECO:0007669"/>
    <property type="project" value="UniProtKB-SubCell"/>
</dbReference>
<feature type="compositionally biased region" description="Low complexity" evidence="5">
    <location>
        <begin position="105"/>
        <end position="114"/>
    </location>
</feature>
<comment type="caution">
    <text evidence="7">The sequence shown here is derived from an EMBL/GenBank/DDBJ whole genome shotgun (WGS) entry which is preliminary data.</text>
</comment>
<comment type="function">
    <text evidence="1">May act as a substrate-specific adapter of an E3 ubiquitin-protein ligase complex (CUL3-RBX1-BTB) which mediates the ubiquitination and subsequent proteasomal degradation of target proteins.</text>
</comment>
<feature type="compositionally biased region" description="Low complexity" evidence="5">
    <location>
        <begin position="132"/>
        <end position="147"/>
    </location>
</feature>